<dbReference type="InterPro" id="IPR050321">
    <property type="entry name" value="Glycosyltr_2/OpgH_subfam"/>
</dbReference>
<name>A0AAP2W792_9EURY</name>
<dbReference type="GO" id="GO:0016020">
    <property type="term" value="C:membrane"/>
    <property type="evidence" value="ECO:0007669"/>
    <property type="project" value="UniProtKB-SubCell"/>
</dbReference>
<keyword evidence="10" id="KW-1185">Reference proteome</keyword>
<evidence type="ECO:0000256" key="1">
    <source>
        <dbReference type="ARBA" id="ARBA00004141"/>
    </source>
</evidence>
<feature type="transmembrane region" description="Helical" evidence="7">
    <location>
        <begin position="30"/>
        <end position="51"/>
    </location>
</feature>
<feature type="transmembrane region" description="Helical" evidence="7">
    <location>
        <begin position="393"/>
        <end position="412"/>
    </location>
</feature>
<evidence type="ECO:0000313" key="10">
    <source>
        <dbReference type="Proteomes" id="UP001320159"/>
    </source>
</evidence>
<protein>
    <submittedName>
        <fullName evidence="9">Glycosyl transferase</fullName>
    </submittedName>
</protein>
<feature type="transmembrane region" description="Helical" evidence="7">
    <location>
        <begin position="7"/>
        <end position="24"/>
    </location>
</feature>
<keyword evidence="4 7" id="KW-0812">Transmembrane</keyword>
<dbReference type="Pfam" id="PF13632">
    <property type="entry name" value="Glyco_trans_2_3"/>
    <property type="match status" value="1"/>
</dbReference>
<dbReference type="AlphaFoldDB" id="A0AAP2W792"/>
<comment type="caution">
    <text evidence="9">The sequence shown here is derived from an EMBL/GenBank/DDBJ whole genome shotgun (WGS) entry which is preliminary data.</text>
</comment>
<evidence type="ECO:0000256" key="7">
    <source>
        <dbReference type="SAM" id="Phobius"/>
    </source>
</evidence>
<dbReference type="CDD" id="cd06423">
    <property type="entry name" value="CESA_like"/>
    <property type="match status" value="1"/>
</dbReference>
<organism evidence="9 10">
    <name type="scientific">Methanooceanicella nereidis</name>
    <dbReference type="NCBI Taxonomy" id="2052831"/>
    <lineage>
        <taxon>Archaea</taxon>
        <taxon>Methanobacteriati</taxon>
        <taxon>Methanobacteriota</taxon>
        <taxon>Stenosarchaea group</taxon>
        <taxon>Methanomicrobia</taxon>
        <taxon>Methanocellales</taxon>
        <taxon>Methanocellaceae</taxon>
        <taxon>Methanooceanicella</taxon>
    </lineage>
</organism>
<evidence type="ECO:0000256" key="6">
    <source>
        <dbReference type="ARBA" id="ARBA00023136"/>
    </source>
</evidence>
<accession>A0AAP2W792</accession>
<keyword evidence="5 7" id="KW-1133">Transmembrane helix</keyword>
<dbReference type="EMBL" id="PGCK01000005">
    <property type="protein sequence ID" value="MCD1294851.1"/>
    <property type="molecule type" value="Genomic_DNA"/>
</dbReference>
<dbReference type="GO" id="GO:0016757">
    <property type="term" value="F:glycosyltransferase activity"/>
    <property type="evidence" value="ECO:0007669"/>
    <property type="project" value="UniProtKB-KW"/>
</dbReference>
<keyword evidence="3 9" id="KW-0808">Transferase</keyword>
<gene>
    <name evidence="9" type="ORF">CUJ83_07545</name>
</gene>
<evidence type="ECO:0000256" key="4">
    <source>
        <dbReference type="ARBA" id="ARBA00022692"/>
    </source>
</evidence>
<keyword evidence="2" id="KW-0328">Glycosyltransferase</keyword>
<feature type="transmembrane region" description="Helical" evidence="7">
    <location>
        <begin position="326"/>
        <end position="348"/>
    </location>
</feature>
<dbReference type="InterPro" id="IPR001173">
    <property type="entry name" value="Glyco_trans_2-like"/>
</dbReference>
<dbReference type="Proteomes" id="UP001320159">
    <property type="component" value="Unassembled WGS sequence"/>
</dbReference>
<feature type="domain" description="Glycosyltransferase 2-like" evidence="8">
    <location>
        <begin position="159"/>
        <end position="371"/>
    </location>
</feature>
<feature type="transmembrane region" description="Helical" evidence="7">
    <location>
        <begin position="354"/>
        <end position="372"/>
    </location>
</feature>
<dbReference type="PANTHER" id="PTHR43867:SF2">
    <property type="entry name" value="CELLULOSE SYNTHASE CATALYTIC SUBUNIT A [UDP-FORMING]"/>
    <property type="match status" value="1"/>
</dbReference>
<evidence type="ECO:0000256" key="2">
    <source>
        <dbReference type="ARBA" id="ARBA00022676"/>
    </source>
</evidence>
<evidence type="ECO:0000313" key="9">
    <source>
        <dbReference type="EMBL" id="MCD1294851.1"/>
    </source>
</evidence>
<proteinExistence type="predicted"/>
<dbReference type="Gene3D" id="3.90.550.10">
    <property type="entry name" value="Spore Coat Polysaccharide Biosynthesis Protein SpsA, Chain A"/>
    <property type="match status" value="1"/>
</dbReference>
<sequence length="428" mass="47954">MGVAIGSLVYSAIFVASWVNQVLIAQWMPYALYILLLAIILITAAFTYVFIRQGRATETPSVPESRILPITIIIPALNEESTLEQCVESLIGSRYPQDLLEVIIAHEVAPRCRDSTPAIAKRLAEKYCNVKAVPNDGEHSGSKAGSINNCIEMASGEIIGIYDADHVVEKDALIRACAHFVSSPELACIGGKVMVRNMDYNFFTTLVGNEYTVINNFSRFLSELITGTHLIYGSNVFIRKGALVRIGGFDESSLTEDCDLGMKLIYGNYPMKIDYSIRSYEQSAINFRDWWHQRVRWTRGSMGVLKKYMRIYSADTRMSRKSIETILLYSLGTGGLLFSVILIGFMGFMMYMNVITPLILFICCAPLAVLFASESMNEYKEGRGSILDTILSILVRPWVIYAYSLVGVYAVVLDILSSDHVWHENRRI</sequence>
<dbReference type="PANTHER" id="PTHR43867">
    <property type="entry name" value="CELLULOSE SYNTHASE CATALYTIC SUBUNIT A [UDP-FORMING]"/>
    <property type="match status" value="1"/>
</dbReference>
<evidence type="ECO:0000259" key="8">
    <source>
        <dbReference type="Pfam" id="PF13632"/>
    </source>
</evidence>
<reference evidence="9 10" key="1">
    <citation type="submission" date="2017-11" db="EMBL/GenBank/DDBJ databases">
        <title>Isolation and Characterization of Family Methanocellaceae Species from Potential Methane Hydrate Area Offshore Southwestern Taiwan.</title>
        <authorList>
            <person name="Zhang W.-L."/>
            <person name="Chen W.-C."/>
            <person name="Lai M.-C."/>
            <person name="Chen S.-C."/>
        </authorList>
    </citation>
    <scope>NUCLEOTIDE SEQUENCE [LARGE SCALE GENOMIC DNA]</scope>
    <source>
        <strain evidence="9 10">CWC-04</strain>
    </source>
</reference>
<dbReference type="InterPro" id="IPR029044">
    <property type="entry name" value="Nucleotide-diphossugar_trans"/>
</dbReference>
<evidence type="ECO:0000256" key="5">
    <source>
        <dbReference type="ARBA" id="ARBA00022989"/>
    </source>
</evidence>
<dbReference type="SUPFAM" id="SSF53448">
    <property type="entry name" value="Nucleotide-diphospho-sugar transferases"/>
    <property type="match status" value="1"/>
</dbReference>
<comment type="subcellular location">
    <subcellularLocation>
        <location evidence="1">Membrane</location>
        <topology evidence="1">Multi-pass membrane protein</topology>
    </subcellularLocation>
</comment>
<keyword evidence="6 7" id="KW-0472">Membrane</keyword>
<evidence type="ECO:0000256" key="3">
    <source>
        <dbReference type="ARBA" id="ARBA00022679"/>
    </source>
</evidence>